<organism evidence="1 2">
    <name type="scientific">Gluconobacter thailandicus</name>
    <dbReference type="NCBI Taxonomy" id="257438"/>
    <lineage>
        <taxon>Bacteria</taxon>
        <taxon>Pseudomonadati</taxon>
        <taxon>Pseudomonadota</taxon>
        <taxon>Alphaproteobacteria</taxon>
        <taxon>Acetobacterales</taxon>
        <taxon>Acetobacteraceae</taxon>
        <taxon>Gluconobacter</taxon>
    </lineage>
</organism>
<accession>A0AAP9JIL7</accession>
<gene>
    <name evidence="1" type="ORF">FXF46_14470</name>
</gene>
<reference evidence="1 2" key="1">
    <citation type="submission" date="2019-08" db="EMBL/GenBank/DDBJ databases">
        <title>Gluconobacter frateurii HD924 genome.</title>
        <authorList>
            <person name="Liu Y."/>
            <person name="Zhang P."/>
        </authorList>
    </citation>
    <scope>NUCLEOTIDE SEQUENCE [LARGE SCALE GENOMIC DNA]</scope>
    <source>
        <strain evidence="1 2">HD924</strain>
    </source>
</reference>
<evidence type="ECO:0000313" key="2">
    <source>
        <dbReference type="Proteomes" id="UP000323560"/>
    </source>
</evidence>
<dbReference type="RefSeq" id="WP_148620979.1">
    <property type="nucleotide sequence ID" value="NZ_CP043043.1"/>
</dbReference>
<sequence>MREAVNATVASKINELEEHQARILDVTFTVDRARMPVTFEKNMGIVASLGKRIDALRAGLLA</sequence>
<evidence type="ECO:0000313" key="1">
    <source>
        <dbReference type="EMBL" id="QEH97322.1"/>
    </source>
</evidence>
<dbReference type="Proteomes" id="UP000323560">
    <property type="component" value="Chromosome"/>
</dbReference>
<name>A0AAP9JIL7_GLUTH</name>
<protein>
    <submittedName>
        <fullName evidence="1">Uncharacterized protein</fullName>
    </submittedName>
</protein>
<dbReference type="AlphaFoldDB" id="A0AAP9JIL7"/>
<dbReference type="EMBL" id="CP043043">
    <property type="protein sequence ID" value="QEH97322.1"/>
    <property type="molecule type" value="Genomic_DNA"/>
</dbReference>
<proteinExistence type="predicted"/>
<dbReference type="KEGG" id="gti:FXF46_14470"/>